<dbReference type="RefSeq" id="WP_198476030.1">
    <property type="nucleotide sequence ID" value="NZ_JADGMQ010000004.1"/>
</dbReference>
<evidence type="ECO:0000313" key="3">
    <source>
        <dbReference type="Proteomes" id="UP000601789"/>
    </source>
</evidence>
<organism evidence="2 3">
    <name type="scientific">Aquamicrobium zhengzhouense</name>
    <dbReference type="NCBI Taxonomy" id="2781738"/>
    <lineage>
        <taxon>Bacteria</taxon>
        <taxon>Pseudomonadati</taxon>
        <taxon>Pseudomonadota</taxon>
        <taxon>Alphaproteobacteria</taxon>
        <taxon>Hyphomicrobiales</taxon>
        <taxon>Phyllobacteriaceae</taxon>
        <taxon>Aquamicrobium</taxon>
    </lineage>
</organism>
<name>A0ABS0SBH4_9HYPH</name>
<sequence length="63" mass="6377">MSGSAIGALLGLILALIGAGFLHALSRRVELSETKLVLKVSGAAQIVVLPVLGWFAGSLFGGE</sequence>
<keyword evidence="3" id="KW-1185">Reference proteome</keyword>
<evidence type="ECO:0000313" key="2">
    <source>
        <dbReference type="EMBL" id="MBI1620616.1"/>
    </source>
</evidence>
<keyword evidence="1" id="KW-0812">Transmembrane</keyword>
<feature type="transmembrane region" description="Helical" evidence="1">
    <location>
        <begin position="6"/>
        <end position="24"/>
    </location>
</feature>
<comment type="caution">
    <text evidence="2">The sequence shown here is derived from an EMBL/GenBank/DDBJ whole genome shotgun (WGS) entry which is preliminary data.</text>
</comment>
<gene>
    <name evidence="2" type="ORF">IOD40_08070</name>
</gene>
<reference evidence="2 3" key="1">
    <citation type="submission" date="2020-10" db="EMBL/GenBank/DDBJ databases">
        <title>Aquamicrobium zhengzhouensis sp. nov., a exopolysaccharide producing bacterium isolated from farmland soil.</title>
        <authorList>
            <person name="Wang X."/>
        </authorList>
    </citation>
    <scope>NUCLEOTIDE SEQUENCE [LARGE SCALE GENOMIC DNA]</scope>
    <source>
        <strain evidence="3">cd-1</strain>
    </source>
</reference>
<dbReference type="EMBL" id="JADGMQ010000004">
    <property type="protein sequence ID" value="MBI1620616.1"/>
    <property type="molecule type" value="Genomic_DNA"/>
</dbReference>
<accession>A0ABS0SBH4</accession>
<feature type="transmembrane region" description="Helical" evidence="1">
    <location>
        <begin position="36"/>
        <end position="57"/>
    </location>
</feature>
<dbReference type="Proteomes" id="UP000601789">
    <property type="component" value="Unassembled WGS sequence"/>
</dbReference>
<evidence type="ECO:0000256" key="1">
    <source>
        <dbReference type="SAM" id="Phobius"/>
    </source>
</evidence>
<protein>
    <submittedName>
        <fullName evidence="2">Uncharacterized protein</fullName>
    </submittedName>
</protein>
<proteinExistence type="predicted"/>
<keyword evidence="1" id="KW-0472">Membrane</keyword>
<keyword evidence="1" id="KW-1133">Transmembrane helix</keyword>